<evidence type="ECO:0000256" key="2">
    <source>
        <dbReference type="ARBA" id="ARBA00029447"/>
    </source>
</evidence>
<accession>A0A831LG70</accession>
<name>A0A831LG70_9BACT</name>
<reference evidence="5" key="1">
    <citation type="journal article" date="2020" name="mSystems">
        <title>Genome- and Community-Level Interaction Insights into Carbon Utilization and Element Cycling Functions of Hydrothermarchaeota in Hydrothermal Sediment.</title>
        <authorList>
            <person name="Zhou Z."/>
            <person name="Liu Y."/>
            <person name="Xu W."/>
            <person name="Pan J."/>
            <person name="Luo Z.H."/>
            <person name="Li M."/>
        </authorList>
    </citation>
    <scope>NUCLEOTIDE SEQUENCE [LARGE SCALE GENOMIC DNA]</scope>
    <source>
        <strain evidence="5">SpSt-1220</strain>
    </source>
</reference>
<dbReference type="SMART" id="SM00304">
    <property type="entry name" value="HAMP"/>
    <property type="match status" value="1"/>
</dbReference>
<comment type="caution">
    <text evidence="5">The sequence shown here is derived from an EMBL/GenBank/DDBJ whole genome shotgun (WGS) entry which is preliminary data.</text>
</comment>
<feature type="non-terminal residue" evidence="5">
    <location>
        <position position="244"/>
    </location>
</feature>
<organism evidence="5">
    <name type="scientific">Geoalkalibacter subterraneus</name>
    <dbReference type="NCBI Taxonomy" id="483547"/>
    <lineage>
        <taxon>Bacteria</taxon>
        <taxon>Pseudomonadati</taxon>
        <taxon>Thermodesulfobacteriota</taxon>
        <taxon>Desulfuromonadia</taxon>
        <taxon>Desulfuromonadales</taxon>
        <taxon>Geoalkalibacteraceae</taxon>
        <taxon>Geoalkalibacter</taxon>
    </lineage>
</organism>
<keyword evidence="3" id="KW-0812">Transmembrane</keyword>
<dbReference type="PROSITE" id="PS50885">
    <property type="entry name" value="HAMP"/>
    <property type="match status" value="1"/>
</dbReference>
<dbReference type="GO" id="GO:0004888">
    <property type="term" value="F:transmembrane signaling receptor activity"/>
    <property type="evidence" value="ECO:0007669"/>
    <property type="project" value="TreeGrafter"/>
</dbReference>
<dbReference type="InterPro" id="IPR051310">
    <property type="entry name" value="MCP_chemotaxis"/>
</dbReference>
<comment type="similarity">
    <text evidence="2">Belongs to the methyl-accepting chemotaxis (MCP) protein family.</text>
</comment>
<feature type="transmembrane region" description="Helical" evidence="3">
    <location>
        <begin position="38"/>
        <end position="59"/>
    </location>
</feature>
<dbReference type="Proteomes" id="UP000886162">
    <property type="component" value="Unassembled WGS sequence"/>
</dbReference>
<dbReference type="GO" id="GO:0005886">
    <property type="term" value="C:plasma membrane"/>
    <property type="evidence" value="ECO:0007669"/>
    <property type="project" value="TreeGrafter"/>
</dbReference>
<dbReference type="PANTHER" id="PTHR43531">
    <property type="entry name" value="PROTEIN ICFG"/>
    <property type="match status" value="1"/>
</dbReference>
<dbReference type="InterPro" id="IPR003660">
    <property type="entry name" value="HAMP_dom"/>
</dbReference>
<gene>
    <name evidence="5" type="ORF">ENN94_01605</name>
</gene>
<evidence type="ECO:0000313" key="5">
    <source>
        <dbReference type="EMBL" id="HDR46377.1"/>
    </source>
</evidence>
<evidence type="ECO:0000259" key="4">
    <source>
        <dbReference type="PROSITE" id="PS50885"/>
    </source>
</evidence>
<dbReference type="PANTHER" id="PTHR43531:SF11">
    <property type="entry name" value="METHYL-ACCEPTING CHEMOTAXIS PROTEIN 3"/>
    <property type="match status" value="1"/>
</dbReference>
<feature type="transmembrane region" description="Helical" evidence="3">
    <location>
        <begin position="7"/>
        <end position="26"/>
    </location>
</feature>
<dbReference type="Gene3D" id="6.10.340.10">
    <property type="match status" value="1"/>
</dbReference>
<dbReference type="GO" id="GO:0006935">
    <property type="term" value="P:chemotaxis"/>
    <property type="evidence" value="ECO:0007669"/>
    <property type="project" value="UniProtKB-KW"/>
</dbReference>
<dbReference type="CDD" id="cd06225">
    <property type="entry name" value="HAMP"/>
    <property type="match status" value="1"/>
</dbReference>
<dbReference type="GO" id="GO:0007165">
    <property type="term" value="P:signal transduction"/>
    <property type="evidence" value="ECO:0007669"/>
    <property type="project" value="InterPro"/>
</dbReference>
<evidence type="ECO:0000256" key="3">
    <source>
        <dbReference type="SAM" id="Phobius"/>
    </source>
</evidence>
<keyword evidence="3" id="KW-1133">Transmembrane helix</keyword>
<dbReference type="EMBL" id="DSDO01000110">
    <property type="protein sequence ID" value="HDR46377.1"/>
    <property type="molecule type" value="Genomic_DNA"/>
</dbReference>
<evidence type="ECO:0000256" key="1">
    <source>
        <dbReference type="ARBA" id="ARBA00022500"/>
    </source>
</evidence>
<keyword evidence="3" id="KW-0472">Membrane</keyword>
<dbReference type="Pfam" id="PF00672">
    <property type="entry name" value="HAMP"/>
    <property type="match status" value="1"/>
</dbReference>
<sequence length="244" mass="25392">MNISVKFTGTFAVLALLFVLTGAIGWSGLGNDASQGSALLVMTISGVGALAATAALFFARGLSAPLKALHAQAENLRRGRTTPPLGLKRNDEIGRLGTSLDGLCQCLEKEIVASLQKMSRGHFDEDIRPLDSEDILRHALRDLNGEMGTLIGQIGLVGNQIGSAASQVADSSQTLSQGATEQAASLQEISASMNQITSQTQLNADNAGQANTLAGQARDSADRGNQQMSEMVNAMAAINESGHS</sequence>
<protein>
    <submittedName>
        <fullName evidence="5">Methyl-accepting chemotaxis protein</fullName>
    </submittedName>
</protein>
<feature type="domain" description="HAMP" evidence="4">
    <location>
        <begin position="60"/>
        <end position="112"/>
    </location>
</feature>
<proteinExistence type="inferred from homology"/>
<dbReference type="Gene3D" id="1.10.287.950">
    <property type="entry name" value="Methyl-accepting chemotaxis protein"/>
    <property type="match status" value="1"/>
</dbReference>
<dbReference type="SUPFAM" id="SSF58104">
    <property type="entry name" value="Methyl-accepting chemotaxis protein (MCP) signaling domain"/>
    <property type="match status" value="1"/>
</dbReference>
<keyword evidence="1" id="KW-0145">Chemotaxis</keyword>
<dbReference type="AlphaFoldDB" id="A0A831LG70"/>